<dbReference type="GO" id="GO:1990904">
    <property type="term" value="C:ribonucleoprotein complex"/>
    <property type="evidence" value="ECO:0007669"/>
    <property type="project" value="UniProtKB-KW"/>
</dbReference>
<dbReference type="Gene3D" id="3.30.300.20">
    <property type="match status" value="1"/>
</dbReference>
<dbReference type="InterPro" id="IPR009019">
    <property type="entry name" value="KH_sf_prok-type"/>
</dbReference>
<dbReference type="InterPro" id="IPR004044">
    <property type="entry name" value="KH_dom_type_2"/>
</dbReference>
<keyword evidence="3" id="KW-0694">RNA-binding</keyword>
<dbReference type="InterPro" id="IPR004087">
    <property type="entry name" value="KH_dom"/>
</dbReference>
<dbReference type="InterPro" id="IPR018280">
    <property type="entry name" value="Ribosomal_uS3_CS"/>
</dbReference>
<dbReference type="InterPro" id="IPR001351">
    <property type="entry name" value="Ribosomal_uS3_C"/>
</dbReference>
<sequence>MAHKVHPRSFRIHETGNWQSRWMNVKHMPQLLEEDFSIRAFLEKRFKDSSLEGVEIERSSGKITVIINTARPGLVIGRGGSGIEEVRNSLRKLLGIKNKKTEIRLEIREIRNPWASASLCAQWVASQLEHRMPHRRTLRQVVEKMMANKEVQGAKVEISGRLGGAEIGRREKLRKGKMPLQTLRSEIDYAQAEAQTTYGTIGVKVWMYRGEKV</sequence>
<dbReference type="NCBIfam" id="TIGR01009">
    <property type="entry name" value="rpsC_bact"/>
    <property type="match status" value="1"/>
</dbReference>
<evidence type="ECO:0000256" key="3">
    <source>
        <dbReference type="ARBA" id="ARBA00022884"/>
    </source>
</evidence>
<dbReference type="Pfam" id="PF00189">
    <property type="entry name" value="Ribosomal_S3_C"/>
    <property type="match status" value="1"/>
</dbReference>
<dbReference type="FunFam" id="3.30.300.20:FF:000001">
    <property type="entry name" value="30S ribosomal protein S3"/>
    <property type="match status" value="1"/>
</dbReference>
<dbReference type="PANTHER" id="PTHR11760">
    <property type="entry name" value="30S/40S RIBOSOMAL PROTEIN S3"/>
    <property type="match status" value="1"/>
</dbReference>
<dbReference type="PROSITE" id="PS00548">
    <property type="entry name" value="RIBOSOMAL_S3"/>
    <property type="match status" value="1"/>
</dbReference>
<dbReference type="PROSITE" id="PS50823">
    <property type="entry name" value="KH_TYPE_2"/>
    <property type="match status" value="1"/>
</dbReference>
<evidence type="ECO:0000256" key="2">
    <source>
        <dbReference type="ARBA" id="ARBA00022730"/>
    </source>
</evidence>
<dbReference type="SUPFAM" id="SSF54821">
    <property type="entry name" value="Ribosomal protein S3 C-terminal domain"/>
    <property type="match status" value="1"/>
</dbReference>
<evidence type="ECO:0000256" key="4">
    <source>
        <dbReference type="ARBA" id="ARBA00022980"/>
    </source>
</evidence>
<proteinExistence type="inferred from homology"/>
<dbReference type="CDD" id="cd02412">
    <property type="entry name" value="KH-II_30S_S3"/>
    <property type="match status" value="1"/>
</dbReference>
<dbReference type="Gene3D" id="3.30.1140.32">
    <property type="entry name" value="Ribosomal protein S3, C-terminal domain"/>
    <property type="match status" value="1"/>
</dbReference>
<dbReference type="InterPro" id="IPR057258">
    <property type="entry name" value="Ribosomal_uS3"/>
</dbReference>
<evidence type="ECO:0000256" key="5">
    <source>
        <dbReference type="ARBA" id="ARBA00023274"/>
    </source>
</evidence>
<accession>U3GT07</accession>
<dbReference type="GO" id="GO:0003735">
    <property type="term" value="F:structural constituent of ribosome"/>
    <property type="evidence" value="ECO:0007669"/>
    <property type="project" value="InterPro"/>
</dbReference>
<dbReference type="Pfam" id="PF07650">
    <property type="entry name" value="KH_2"/>
    <property type="match status" value="1"/>
</dbReference>
<keyword evidence="2" id="KW-0699">rRNA-binding</keyword>
<name>U3GT07_9ZZZZ</name>
<evidence type="ECO:0000313" key="7">
    <source>
        <dbReference type="EMBL" id="AGT99801.1"/>
    </source>
</evidence>
<dbReference type="GO" id="GO:0019843">
    <property type="term" value="F:rRNA binding"/>
    <property type="evidence" value="ECO:0007669"/>
    <property type="project" value="UniProtKB-KW"/>
</dbReference>
<dbReference type="InterPro" id="IPR036419">
    <property type="entry name" value="Ribosomal_S3_C_sf"/>
</dbReference>
<keyword evidence="5" id="KW-0687">Ribonucleoprotein</keyword>
<comment type="similarity">
    <text evidence="1">Belongs to the universal ribosomal protein uS3 family.</text>
</comment>
<dbReference type="SUPFAM" id="SSF54814">
    <property type="entry name" value="Prokaryotic type KH domain (KH-domain type II)"/>
    <property type="match status" value="1"/>
</dbReference>
<reference evidence="7" key="1">
    <citation type="journal article" date="2015" name="Nat. Commun.">
        <title>Diverse, uncultivated ultra-small bacterial cells in groundwater.</title>
        <authorList>
            <person name="Luef B."/>
            <person name="Frischkorn K.R."/>
            <person name="Wrighton K.C."/>
            <person name="Holman H.-Y.N."/>
            <person name="Birarda G."/>
            <person name="Thomas B.C."/>
            <person name="Singh A."/>
            <person name="Williams K.H."/>
            <person name="Siegerist C.E."/>
            <person name="Tringe S.G."/>
            <person name="Downing K.H."/>
            <person name="Comolli L.R."/>
            <person name="Banfield J.F."/>
        </authorList>
    </citation>
    <scope>NUCLEOTIDE SEQUENCE</scope>
</reference>
<dbReference type="SMART" id="SM00322">
    <property type="entry name" value="KH"/>
    <property type="match status" value="1"/>
</dbReference>
<evidence type="ECO:0000256" key="1">
    <source>
        <dbReference type="ARBA" id="ARBA00010761"/>
    </source>
</evidence>
<dbReference type="InterPro" id="IPR015946">
    <property type="entry name" value="KH_dom-like_a/b"/>
</dbReference>
<dbReference type="PANTHER" id="PTHR11760:SF19">
    <property type="entry name" value="SMALL RIBOSOMAL SUBUNIT PROTEIN US3C"/>
    <property type="match status" value="1"/>
</dbReference>
<feature type="domain" description="KH type-2" evidence="6">
    <location>
        <begin position="38"/>
        <end position="111"/>
    </location>
</feature>
<protein>
    <submittedName>
        <fullName evidence="7">30S ribosomal protein S3</fullName>
    </submittedName>
</protein>
<dbReference type="AlphaFoldDB" id="U3GT07"/>
<dbReference type="InterPro" id="IPR005704">
    <property type="entry name" value="Ribosomal_uS3_bac-typ"/>
</dbReference>
<keyword evidence="4 7" id="KW-0689">Ribosomal protein</keyword>
<organism evidence="7">
    <name type="scientific">uncultured organism</name>
    <dbReference type="NCBI Taxonomy" id="155900"/>
    <lineage>
        <taxon>unclassified sequences</taxon>
        <taxon>environmental samples</taxon>
    </lineage>
</organism>
<dbReference type="HAMAP" id="MF_01309_B">
    <property type="entry name" value="Ribosomal_uS3_B"/>
    <property type="match status" value="1"/>
</dbReference>
<dbReference type="EMBL" id="KC999304">
    <property type="protein sequence ID" value="AGT99801.1"/>
    <property type="molecule type" value="Genomic_DNA"/>
</dbReference>
<evidence type="ECO:0000259" key="6">
    <source>
        <dbReference type="PROSITE" id="PS50823"/>
    </source>
</evidence>